<comment type="caution">
    <text evidence="2">The sequence shown here is derived from an EMBL/GenBank/DDBJ whole genome shotgun (WGS) entry which is preliminary data.</text>
</comment>
<sequence>MLPFDNAMDFIAFLFVTYIYLFFTVFVNFNVQSYQGFLHQAKKVIIKFVKLAKSPSLFPLLTN</sequence>
<keyword evidence="1" id="KW-0812">Transmembrane</keyword>
<accession>A0A2V1IRW0</accession>
<evidence type="ECO:0000256" key="1">
    <source>
        <dbReference type="SAM" id="Phobius"/>
    </source>
</evidence>
<evidence type="ECO:0000313" key="3">
    <source>
        <dbReference type="Proteomes" id="UP000244905"/>
    </source>
</evidence>
<keyword evidence="3" id="KW-1185">Reference proteome</keyword>
<gene>
    <name evidence="2" type="ORF">C5O23_01345</name>
</gene>
<evidence type="ECO:0000313" key="2">
    <source>
        <dbReference type="EMBL" id="PWB04232.1"/>
    </source>
</evidence>
<organism evidence="2 3">
    <name type="scientific">Duncaniella muris</name>
    <dbReference type="NCBI Taxonomy" id="2094150"/>
    <lineage>
        <taxon>Bacteria</taxon>
        <taxon>Pseudomonadati</taxon>
        <taxon>Bacteroidota</taxon>
        <taxon>Bacteroidia</taxon>
        <taxon>Bacteroidales</taxon>
        <taxon>Muribaculaceae</taxon>
        <taxon>Duncaniella</taxon>
    </lineage>
</organism>
<name>A0A2V1IRW0_9BACT</name>
<dbReference type="Proteomes" id="UP000244905">
    <property type="component" value="Unassembled WGS sequence"/>
</dbReference>
<dbReference type="EMBL" id="PUEC01000002">
    <property type="protein sequence ID" value="PWB04232.1"/>
    <property type="molecule type" value="Genomic_DNA"/>
</dbReference>
<reference evidence="3" key="1">
    <citation type="submission" date="2018-02" db="EMBL/GenBank/DDBJ databases">
        <authorList>
            <person name="Clavel T."/>
            <person name="Strowig T."/>
        </authorList>
    </citation>
    <scope>NUCLEOTIDE SEQUENCE [LARGE SCALE GENOMIC DNA]</scope>
    <source>
        <strain evidence="3">DSM 103720</strain>
    </source>
</reference>
<feature type="transmembrane region" description="Helical" evidence="1">
    <location>
        <begin position="12"/>
        <end position="31"/>
    </location>
</feature>
<keyword evidence="1" id="KW-0472">Membrane</keyword>
<keyword evidence="1" id="KW-1133">Transmembrane helix</keyword>
<dbReference type="AlphaFoldDB" id="A0A2V1IRW0"/>
<protein>
    <submittedName>
        <fullName evidence="2">Uncharacterized protein</fullName>
    </submittedName>
</protein>
<proteinExistence type="predicted"/>